<gene>
    <name evidence="1" type="ORF">AAEO60_03350</name>
</gene>
<organism evidence="1 2">
    <name type="scientific">Aurantiacibacter gilvus</name>
    <dbReference type="NCBI Taxonomy" id="3139141"/>
    <lineage>
        <taxon>Bacteria</taxon>
        <taxon>Pseudomonadati</taxon>
        <taxon>Pseudomonadota</taxon>
        <taxon>Alphaproteobacteria</taxon>
        <taxon>Sphingomonadales</taxon>
        <taxon>Erythrobacteraceae</taxon>
        <taxon>Aurantiacibacter</taxon>
    </lineage>
</organism>
<reference evidence="1 2" key="1">
    <citation type="submission" date="2024-04" db="EMBL/GenBank/DDBJ databases">
        <title>Aurantiacibacter sp. DGU6 16S ribosomal RNA gene Genome sequencing and assembly.</title>
        <authorList>
            <person name="Park S."/>
        </authorList>
    </citation>
    <scope>NUCLEOTIDE SEQUENCE [LARGE SCALE GENOMIC DNA]</scope>
    <source>
        <strain evidence="1 2">DGU6</strain>
    </source>
</reference>
<dbReference type="EMBL" id="JBBYHV010000001">
    <property type="protein sequence ID" value="MEL1249700.1"/>
    <property type="molecule type" value="Genomic_DNA"/>
</dbReference>
<comment type="caution">
    <text evidence="1">The sequence shown here is derived from an EMBL/GenBank/DDBJ whole genome shotgun (WGS) entry which is preliminary data.</text>
</comment>
<dbReference type="Proteomes" id="UP001497045">
    <property type="component" value="Unassembled WGS sequence"/>
</dbReference>
<protein>
    <submittedName>
        <fullName evidence="1">Uncharacterized protein</fullName>
    </submittedName>
</protein>
<accession>A0ABU9IBU1</accession>
<dbReference type="RefSeq" id="WP_341672229.1">
    <property type="nucleotide sequence ID" value="NZ_JBBYHV010000001.1"/>
</dbReference>
<evidence type="ECO:0000313" key="1">
    <source>
        <dbReference type="EMBL" id="MEL1249700.1"/>
    </source>
</evidence>
<evidence type="ECO:0000313" key="2">
    <source>
        <dbReference type="Proteomes" id="UP001497045"/>
    </source>
</evidence>
<keyword evidence="2" id="KW-1185">Reference proteome</keyword>
<name>A0ABU9IBU1_9SPHN</name>
<proteinExistence type="predicted"/>
<sequence length="217" mass="22941">MSKTSYVAAGVALAGAALAVFVILPAETGWDPTGVGESLGLTEIADPVNVEYERGLARMEQQEVLTLSDAPPATLDGVQDSWEYELGPFESIEFKYTVAEGAPVNFRWEGTGELHYDMHAHPFEGGVEATESYAIGDAQAMGGTYTPAFTGIHGWFWENRSTDRVTLTLTASGAMSTSTIFGAAGETERPLEGAAEVLEGSVAGHSMQSDAEEAPAE</sequence>